<proteinExistence type="predicted"/>
<dbReference type="Pfam" id="PF11667">
    <property type="entry name" value="DUF3267"/>
    <property type="match status" value="1"/>
</dbReference>
<dbReference type="AlphaFoldDB" id="A0A5D5ANM9"/>
<sequence>MDRSPGNRTARPLATIRLTSRVAIAWLAVSVVGFFVSAYAFGHVLAVARGRPLEPIVIAPPSPTGTVLWLLASGVLVALVVVLHETIHGFAMARFGNAPRFGIGVSHFLLPYAYAETEGTNYTRTQLIVVLLAPLALITAGGVALVAIYPTPLLLVVLAANVAGSVGDVWIAAALCRYPADVRVSGLPDGEQGFGVYPPPDRPIEFDPGSSLLSSVTAGAVGTLTLLVTALFGIVILSLAFGSGTVVIGDPDGRWFLVRHELRTHGRGALLEVGTPLVLAITLAGAIFWAIVTELRRRAA</sequence>
<dbReference type="EMBL" id="VTAW01000024">
    <property type="protein sequence ID" value="TYT61050.1"/>
    <property type="molecule type" value="Genomic_DNA"/>
</dbReference>
<protein>
    <submittedName>
        <fullName evidence="2">DUF3267 domain-containing protein</fullName>
    </submittedName>
</protein>
<comment type="caution">
    <text evidence="2">The sequence shown here is derived from an EMBL/GenBank/DDBJ whole genome shotgun (WGS) entry which is preliminary data.</text>
</comment>
<dbReference type="RefSeq" id="WP_149082470.1">
    <property type="nucleotide sequence ID" value="NZ_VTAW01000024.1"/>
</dbReference>
<feature type="transmembrane region" description="Helical" evidence="1">
    <location>
        <begin position="66"/>
        <end position="84"/>
    </location>
</feature>
<keyword evidence="3" id="KW-1185">Reference proteome</keyword>
<feature type="transmembrane region" description="Helical" evidence="1">
    <location>
        <begin position="127"/>
        <end position="149"/>
    </location>
</feature>
<feature type="transmembrane region" description="Helical" evidence="1">
    <location>
        <begin position="224"/>
        <end position="249"/>
    </location>
</feature>
<evidence type="ECO:0000256" key="1">
    <source>
        <dbReference type="SAM" id="Phobius"/>
    </source>
</evidence>
<feature type="transmembrane region" description="Helical" evidence="1">
    <location>
        <begin position="269"/>
        <end position="292"/>
    </location>
</feature>
<dbReference type="Proteomes" id="UP000324104">
    <property type="component" value="Unassembled WGS sequence"/>
</dbReference>
<evidence type="ECO:0000313" key="3">
    <source>
        <dbReference type="Proteomes" id="UP000324104"/>
    </source>
</evidence>
<keyword evidence="1" id="KW-0472">Membrane</keyword>
<name>A0A5D5ANM9_9EURY</name>
<feature type="transmembrane region" description="Helical" evidence="1">
    <location>
        <begin position="155"/>
        <end position="176"/>
    </location>
</feature>
<feature type="transmembrane region" description="Helical" evidence="1">
    <location>
        <begin position="21"/>
        <end position="46"/>
    </location>
</feature>
<keyword evidence="1" id="KW-1133">Transmembrane helix</keyword>
<keyword evidence="1" id="KW-0812">Transmembrane</keyword>
<gene>
    <name evidence="2" type="ORF">FYC77_15815</name>
</gene>
<dbReference type="InterPro" id="IPR021683">
    <property type="entry name" value="DUF3267"/>
</dbReference>
<evidence type="ECO:0000313" key="2">
    <source>
        <dbReference type="EMBL" id="TYT61050.1"/>
    </source>
</evidence>
<organism evidence="2 3">
    <name type="scientific">Natrialba swarupiae</name>
    <dbReference type="NCBI Taxonomy" id="2448032"/>
    <lineage>
        <taxon>Archaea</taxon>
        <taxon>Methanobacteriati</taxon>
        <taxon>Methanobacteriota</taxon>
        <taxon>Stenosarchaea group</taxon>
        <taxon>Halobacteria</taxon>
        <taxon>Halobacteriales</taxon>
        <taxon>Natrialbaceae</taxon>
        <taxon>Natrialba</taxon>
    </lineage>
</organism>
<reference evidence="2 3" key="1">
    <citation type="submission" date="2019-08" db="EMBL/GenBank/DDBJ databases">
        <title>Archaea genome.</title>
        <authorList>
            <person name="Kajale S."/>
            <person name="Shouche Y."/>
            <person name="Deshpande N."/>
            <person name="Sharma A."/>
        </authorList>
    </citation>
    <scope>NUCLEOTIDE SEQUENCE [LARGE SCALE GENOMIC DNA]</scope>
    <source>
        <strain evidence="2 3">ESP3B_9</strain>
    </source>
</reference>
<accession>A0A5D5ANM9</accession>